<evidence type="ECO:0000256" key="2">
    <source>
        <dbReference type="SAM" id="SignalP"/>
    </source>
</evidence>
<name>A0A6J4I232_9SPHI</name>
<protein>
    <recommendedName>
        <fullName evidence="4">Ezrin/radixin/moesin family protein</fullName>
    </recommendedName>
</protein>
<accession>A0A6J4I232</accession>
<proteinExistence type="predicted"/>
<organism evidence="3">
    <name type="scientific">uncultured Cytophagales bacterium</name>
    <dbReference type="NCBI Taxonomy" id="158755"/>
    <lineage>
        <taxon>Bacteria</taxon>
        <taxon>Pseudomonadati</taxon>
        <taxon>Bacteroidota</taxon>
        <taxon>Sphingobacteriia</taxon>
        <taxon>Sphingobacteriales</taxon>
        <taxon>environmental samples</taxon>
    </lineage>
</organism>
<feature type="signal peptide" evidence="2">
    <location>
        <begin position="1"/>
        <end position="22"/>
    </location>
</feature>
<keyword evidence="1" id="KW-0175">Coiled coil</keyword>
<evidence type="ECO:0000256" key="1">
    <source>
        <dbReference type="SAM" id="Coils"/>
    </source>
</evidence>
<keyword evidence="2" id="KW-0732">Signal</keyword>
<dbReference type="AlphaFoldDB" id="A0A6J4I232"/>
<dbReference type="EMBL" id="CADCTQ010000127">
    <property type="protein sequence ID" value="CAA9239678.1"/>
    <property type="molecule type" value="Genomic_DNA"/>
</dbReference>
<feature type="chain" id="PRO_5027072894" description="Ezrin/radixin/moesin family protein" evidence="2">
    <location>
        <begin position="23"/>
        <end position="203"/>
    </location>
</feature>
<reference evidence="3" key="1">
    <citation type="submission" date="2020-02" db="EMBL/GenBank/DDBJ databases">
        <authorList>
            <person name="Meier V. D."/>
        </authorList>
    </citation>
    <scope>NUCLEOTIDE SEQUENCE</scope>
    <source>
        <strain evidence="3">AVDCRST_MAG56</strain>
    </source>
</reference>
<evidence type="ECO:0008006" key="4">
    <source>
        <dbReference type="Google" id="ProtNLM"/>
    </source>
</evidence>
<evidence type="ECO:0000313" key="3">
    <source>
        <dbReference type="EMBL" id="CAA9239678.1"/>
    </source>
</evidence>
<gene>
    <name evidence="3" type="ORF">AVDCRST_MAG56-1592</name>
</gene>
<feature type="coiled-coil region" evidence="1">
    <location>
        <begin position="48"/>
        <end position="103"/>
    </location>
</feature>
<sequence length="203" mass="22979">MKKNFIVTLLIIFVCTATGAFAQKKTKEEKVQEKEWKKKLKDLDPLQYKALLEERDGLKTELTDLNGKVVSLEADLNAKNSENEKLLAQLKSAEQKFVEEQKSNVTKGGGRVSANGVVFKVQIGAFRNKDLTKYFENNPNFSGDVDADGTKKYSLGYFGDYWEADNFKKYLREMGVKDAWLVAYKNGQRVEMKDVLEGIASAK</sequence>